<dbReference type="PRINTS" id="PR00111">
    <property type="entry name" value="ABHYDROLASE"/>
</dbReference>
<dbReference type="CDD" id="cd06989">
    <property type="entry name" value="cupin_DRT102"/>
    <property type="match status" value="1"/>
</dbReference>
<dbReference type="Gene3D" id="2.60.120.10">
    <property type="entry name" value="Jelly Rolls"/>
    <property type="match status" value="1"/>
</dbReference>
<dbReference type="Gene3D" id="3.40.50.1820">
    <property type="entry name" value="alpha/beta hydrolase"/>
    <property type="match status" value="1"/>
</dbReference>
<dbReference type="AlphaFoldDB" id="A0A975G4X8"/>
<protein>
    <submittedName>
        <fullName evidence="2">Alpha/beta fold hydrolase</fullName>
    </submittedName>
</protein>
<dbReference type="SUPFAM" id="SSF51182">
    <property type="entry name" value="RmlC-like cupins"/>
    <property type="match status" value="1"/>
</dbReference>
<dbReference type="Pfam" id="PF00561">
    <property type="entry name" value="Abhydrolase_1"/>
    <property type="match status" value="1"/>
</dbReference>
<dbReference type="InterPro" id="IPR000639">
    <property type="entry name" value="Epox_hydrolase-like"/>
</dbReference>
<dbReference type="EMBL" id="CP073078">
    <property type="protein sequence ID" value="QUD90639.1"/>
    <property type="molecule type" value="Genomic_DNA"/>
</dbReference>
<evidence type="ECO:0000313" key="3">
    <source>
        <dbReference type="Proteomes" id="UP000676409"/>
    </source>
</evidence>
<name>A0A975G4X8_9CAUL</name>
<dbReference type="Proteomes" id="UP000676409">
    <property type="component" value="Chromosome"/>
</dbReference>
<sequence length="444" mass="46747">MLAGAAAATLLTPSAGRAAGFDFPAGFRIQEVPANGTTLHVRVGGKGPAVVLLHGYGDTGDMWAPLAADLARDHTVIVPDLRGLGLSAQAADGFEKANEAEDVIGVMDALHAPRADVVAHDIGNMVAYALAARHSDRVTNLVLMDAPVPGVGPWDDILKNPLLWHFRFGGPDMERLVAGRERIYLDRFWNEFSADPAHFPEASRIHYAELYAAPGRMHAGFRQFAAFDQDAADNRAWLATHGKLPMPVLAIGGEKSFGPMMAVVAQAGAVNVKERVIPGAGHWLMEEQPAATVAAIHDFLDGRPAPAGAGRLGQTALSFDQTQALPMSGAGAGTSGISGIRTVLLYGDPAKPGPYALEIHVPPNTVIAPHTHRDDRFATVISGAWYFGYGASSKDAPIKPLSAGGLYTEPGGAPHFAFTRDEPAVVRLTGVGPSDTTFVTTASR</sequence>
<dbReference type="KEGG" id="caul:KCG34_01835"/>
<organism evidence="2 3">
    <name type="scientific">Phenylobacterium montanum</name>
    <dbReference type="NCBI Taxonomy" id="2823693"/>
    <lineage>
        <taxon>Bacteria</taxon>
        <taxon>Pseudomonadati</taxon>
        <taxon>Pseudomonadota</taxon>
        <taxon>Alphaproteobacteria</taxon>
        <taxon>Caulobacterales</taxon>
        <taxon>Caulobacteraceae</taxon>
        <taxon>Phenylobacterium</taxon>
    </lineage>
</organism>
<feature type="domain" description="AB hydrolase-1" evidence="1">
    <location>
        <begin position="48"/>
        <end position="288"/>
    </location>
</feature>
<dbReference type="PANTHER" id="PTHR43798">
    <property type="entry name" value="MONOACYLGLYCEROL LIPASE"/>
    <property type="match status" value="1"/>
</dbReference>
<gene>
    <name evidence="2" type="ORF">KCG34_01835</name>
</gene>
<dbReference type="SUPFAM" id="SSF53474">
    <property type="entry name" value="alpha/beta-Hydrolases"/>
    <property type="match status" value="1"/>
</dbReference>
<keyword evidence="2" id="KW-0378">Hydrolase</keyword>
<reference evidence="2" key="1">
    <citation type="submission" date="2021-04" db="EMBL/GenBank/DDBJ databases">
        <title>The complete genome sequence of Caulobacter sp. S6.</title>
        <authorList>
            <person name="Tang Y."/>
            <person name="Ouyang W."/>
            <person name="Liu Q."/>
            <person name="Huang B."/>
            <person name="Guo Z."/>
            <person name="Lei P."/>
        </authorList>
    </citation>
    <scope>NUCLEOTIDE SEQUENCE</scope>
    <source>
        <strain evidence="2">S6</strain>
    </source>
</reference>
<dbReference type="InterPro" id="IPR011051">
    <property type="entry name" value="RmlC_Cupin_sf"/>
</dbReference>
<evidence type="ECO:0000313" key="2">
    <source>
        <dbReference type="EMBL" id="QUD90639.1"/>
    </source>
</evidence>
<dbReference type="PRINTS" id="PR00412">
    <property type="entry name" value="EPOXHYDRLASE"/>
</dbReference>
<dbReference type="PANTHER" id="PTHR43798:SF33">
    <property type="entry name" value="HYDROLASE, PUTATIVE (AFU_ORTHOLOGUE AFUA_2G14860)-RELATED"/>
    <property type="match status" value="1"/>
</dbReference>
<dbReference type="GO" id="GO:0016787">
    <property type="term" value="F:hydrolase activity"/>
    <property type="evidence" value="ECO:0007669"/>
    <property type="project" value="UniProtKB-KW"/>
</dbReference>
<dbReference type="InterPro" id="IPR000073">
    <property type="entry name" value="AB_hydrolase_1"/>
</dbReference>
<proteinExistence type="predicted"/>
<dbReference type="GO" id="GO:0016020">
    <property type="term" value="C:membrane"/>
    <property type="evidence" value="ECO:0007669"/>
    <property type="project" value="TreeGrafter"/>
</dbReference>
<accession>A0A975G4X8</accession>
<keyword evidence="3" id="KW-1185">Reference proteome</keyword>
<dbReference type="InterPro" id="IPR050266">
    <property type="entry name" value="AB_hydrolase_sf"/>
</dbReference>
<evidence type="ECO:0000259" key="1">
    <source>
        <dbReference type="Pfam" id="PF00561"/>
    </source>
</evidence>
<dbReference type="InterPro" id="IPR029058">
    <property type="entry name" value="AB_hydrolase_fold"/>
</dbReference>
<dbReference type="InterPro" id="IPR014710">
    <property type="entry name" value="RmlC-like_jellyroll"/>
</dbReference>